<comment type="cofactor">
    <cofactor evidence="9">
        <name>Mg(2+)</name>
        <dbReference type="ChEBI" id="CHEBI:18420"/>
    </cofactor>
    <cofactor evidence="9">
        <name>Mn(2+)</name>
        <dbReference type="ChEBI" id="CHEBI:29035"/>
    </cofactor>
</comment>
<evidence type="ECO:0000256" key="6">
    <source>
        <dbReference type="ARBA" id="ARBA00023118"/>
    </source>
</evidence>
<evidence type="ECO:0000256" key="4">
    <source>
        <dbReference type="ARBA" id="ARBA00022801"/>
    </source>
</evidence>
<comment type="subunit">
    <text evidence="9">Homodimer, forms a heterotetramer with a Cas2 homodimer.</text>
</comment>
<accession>A0A7V3ZT58</accession>
<dbReference type="GO" id="GO:0043571">
    <property type="term" value="P:maintenance of CRISPR repeat elements"/>
    <property type="evidence" value="ECO:0007669"/>
    <property type="project" value="UniProtKB-UniRule"/>
</dbReference>
<comment type="similarity">
    <text evidence="9">Belongs to the CRISPR-associated endonuclease Cas1 family.</text>
</comment>
<dbReference type="EMBL" id="DTDP01000123">
    <property type="protein sequence ID" value="HGK53928.1"/>
    <property type="molecule type" value="Genomic_DNA"/>
</dbReference>
<evidence type="ECO:0000256" key="9">
    <source>
        <dbReference type="HAMAP-Rule" id="MF_01470"/>
    </source>
</evidence>
<feature type="binding site" evidence="9">
    <location>
        <position position="216"/>
    </location>
    <ligand>
        <name>Mn(2+)</name>
        <dbReference type="ChEBI" id="CHEBI:29035"/>
    </ligand>
</feature>
<feature type="binding site" evidence="9">
    <location>
        <position position="231"/>
    </location>
    <ligand>
        <name>Mn(2+)</name>
        <dbReference type="ChEBI" id="CHEBI:29035"/>
    </ligand>
</feature>
<reference evidence="10" key="1">
    <citation type="journal article" date="2020" name="mSystems">
        <title>Genome- and Community-Level Interaction Insights into Carbon Utilization and Element Cycling Functions of Hydrothermarchaeota in Hydrothermal Sediment.</title>
        <authorList>
            <person name="Zhou Z."/>
            <person name="Liu Y."/>
            <person name="Xu W."/>
            <person name="Pan J."/>
            <person name="Luo Z.H."/>
            <person name="Li M."/>
        </authorList>
    </citation>
    <scope>NUCLEOTIDE SEQUENCE [LARGE SCALE GENOMIC DNA]</scope>
    <source>
        <strain evidence="10">SpSt-695</strain>
    </source>
</reference>
<name>A0A7V3ZT58_UNCW3</name>
<dbReference type="PANTHER" id="PTHR43219:SF2">
    <property type="entry name" value="CRISPR-ASSOCIATED ENDONUCLEASE CAS1"/>
    <property type="match status" value="1"/>
</dbReference>
<dbReference type="GO" id="GO:0051607">
    <property type="term" value="P:defense response to virus"/>
    <property type="evidence" value="ECO:0007669"/>
    <property type="project" value="UniProtKB-UniRule"/>
</dbReference>
<keyword evidence="4 9" id="KW-0378">Hydrolase</keyword>
<dbReference type="InterPro" id="IPR019858">
    <property type="entry name" value="CRISPR-assoc_Cas1_HMARI/TNEAP"/>
</dbReference>
<keyword evidence="1 9" id="KW-0540">Nuclease</keyword>
<dbReference type="PANTHER" id="PTHR43219">
    <property type="entry name" value="CRISPR-ASSOCIATED ENDONUCLEASE CAS1"/>
    <property type="match status" value="1"/>
</dbReference>
<dbReference type="GO" id="GO:0004520">
    <property type="term" value="F:DNA endonuclease activity"/>
    <property type="evidence" value="ECO:0007669"/>
    <property type="project" value="InterPro"/>
</dbReference>
<evidence type="ECO:0000256" key="5">
    <source>
        <dbReference type="ARBA" id="ARBA00022842"/>
    </source>
</evidence>
<feature type="binding site" evidence="9">
    <location>
        <position position="153"/>
    </location>
    <ligand>
        <name>Mn(2+)</name>
        <dbReference type="ChEBI" id="CHEBI:29035"/>
    </ligand>
</feature>
<evidence type="ECO:0000256" key="8">
    <source>
        <dbReference type="ARBA" id="ARBA00023211"/>
    </source>
</evidence>
<evidence type="ECO:0000256" key="1">
    <source>
        <dbReference type="ARBA" id="ARBA00022722"/>
    </source>
</evidence>
<dbReference type="NCBIfam" id="TIGR03641">
    <property type="entry name" value="cas1_HMARI"/>
    <property type="match status" value="1"/>
</dbReference>
<dbReference type="NCBIfam" id="TIGR00287">
    <property type="entry name" value="cas1"/>
    <property type="match status" value="1"/>
</dbReference>
<evidence type="ECO:0000256" key="7">
    <source>
        <dbReference type="ARBA" id="ARBA00023125"/>
    </source>
</evidence>
<dbReference type="InterPro" id="IPR042211">
    <property type="entry name" value="CRISPR-assoc_Cas1_N"/>
</dbReference>
<dbReference type="Gene3D" id="1.20.120.920">
    <property type="entry name" value="CRISPR-associated endonuclease Cas1, C-terminal domain"/>
    <property type="match status" value="1"/>
</dbReference>
<dbReference type="Gene3D" id="3.100.10.20">
    <property type="entry name" value="CRISPR-associated endonuclease Cas1, N-terminal domain"/>
    <property type="match status" value="1"/>
</dbReference>
<evidence type="ECO:0000256" key="2">
    <source>
        <dbReference type="ARBA" id="ARBA00022723"/>
    </source>
</evidence>
<keyword evidence="3 9" id="KW-0255">Endonuclease</keyword>
<keyword evidence="2 9" id="KW-0479">Metal-binding</keyword>
<dbReference type="InterPro" id="IPR002729">
    <property type="entry name" value="CRISPR-assoc_Cas1"/>
</dbReference>
<sequence>MSLRTYYIFSHGTLSRKENTLLFESSEGKKFIPVETIDQIYIFGEVSLNTKLLSFASSKGIMIHFFNYYGFYVGSFYPKEVGLSGDLTVKQVEHYLDSNKRLELAKCFVEGAVHNLKRNLQKREGFEEVIRTIERYEKNIKDADSITNLMSVEAHCKKAYFSTFDRITGWSFEKRTIQPPDNPLNALISFGNSLVYTMILKEIYLTPLNPTISYLHEPSQRRFSLSLDISEIFKPVLVDRLIFHLINNGIINETHFENHLKGVYLNEEGRKIFVSKFEERINQTVLHRKLKRKIKYRTLIRLELYKLIKHLLGEKKYQPLKVWW</sequence>
<proteinExistence type="inferred from homology"/>
<keyword evidence="6 9" id="KW-0051">Antiviral defense</keyword>
<dbReference type="Pfam" id="PF01867">
    <property type="entry name" value="Cas_Cas1"/>
    <property type="match status" value="1"/>
</dbReference>
<dbReference type="EC" id="3.1.-.-" evidence="9"/>
<dbReference type="AlphaFoldDB" id="A0A7V3ZT58"/>
<comment type="function">
    <text evidence="9">CRISPR (clustered regularly interspaced short palindromic repeat), is an adaptive immune system that provides protection against mobile genetic elements (viruses, transposable elements and conjugative plasmids). CRISPR clusters contain spacers, sequences complementary to antecedent mobile elements, and target invading nucleic acids. CRISPR clusters are transcribed and processed into CRISPR RNA (crRNA). Acts as a dsDNA endonuclease. Involved in the integration of spacer DNA into the CRISPR cassette.</text>
</comment>
<dbReference type="CDD" id="cd09722">
    <property type="entry name" value="Cas1_I-B"/>
    <property type="match status" value="1"/>
</dbReference>
<dbReference type="GO" id="GO:0046872">
    <property type="term" value="F:metal ion binding"/>
    <property type="evidence" value="ECO:0007669"/>
    <property type="project" value="UniProtKB-UniRule"/>
</dbReference>
<dbReference type="InterPro" id="IPR042206">
    <property type="entry name" value="CRISPR-assoc_Cas1_C"/>
</dbReference>
<dbReference type="GO" id="GO:0016787">
    <property type="term" value="F:hydrolase activity"/>
    <property type="evidence" value="ECO:0007669"/>
    <property type="project" value="UniProtKB-KW"/>
</dbReference>
<evidence type="ECO:0000313" key="10">
    <source>
        <dbReference type="EMBL" id="HGK53928.1"/>
    </source>
</evidence>
<evidence type="ECO:0000256" key="3">
    <source>
        <dbReference type="ARBA" id="ARBA00022759"/>
    </source>
</evidence>
<keyword evidence="7 9" id="KW-0238">DNA-binding</keyword>
<organism evidence="10">
    <name type="scientific">candidate division WOR-3 bacterium</name>
    <dbReference type="NCBI Taxonomy" id="2052148"/>
    <lineage>
        <taxon>Bacteria</taxon>
        <taxon>Bacteria division WOR-3</taxon>
    </lineage>
</organism>
<keyword evidence="5 9" id="KW-0460">Magnesium</keyword>
<comment type="caution">
    <text evidence="10">The sequence shown here is derived from an EMBL/GenBank/DDBJ whole genome shotgun (WGS) entry which is preliminary data.</text>
</comment>
<gene>
    <name evidence="10" type="primary">cas1b</name>
    <name evidence="9" type="synonym">cas1</name>
    <name evidence="10" type="ORF">ENU72_02765</name>
</gene>
<dbReference type="HAMAP" id="MF_01470">
    <property type="entry name" value="Cas1"/>
    <property type="match status" value="1"/>
</dbReference>
<dbReference type="GO" id="GO:0003677">
    <property type="term" value="F:DNA binding"/>
    <property type="evidence" value="ECO:0007669"/>
    <property type="project" value="UniProtKB-KW"/>
</dbReference>
<protein>
    <recommendedName>
        <fullName evidence="9">CRISPR-associated endonuclease Cas1</fullName>
        <ecNumber evidence="9">3.1.-.-</ecNumber>
    </recommendedName>
</protein>
<keyword evidence="8 9" id="KW-0464">Manganese</keyword>